<dbReference type="InParanoid" id="A8NRZ4"/>
<evidence type="ECO:0000259" key="3">
    <source>
        <dbReference type="Pfam" id="PF20152"/>
    </source>
</evidence>
<reference evidence="4 5" key="1">
    <citation type="journal article" date="2010" name="Proc. Natl. Acad. Sci. U.S.A.">
        <title>Insights into evolution of multicellular fungi from the assembled chromosomes of the mushroom Coprinopsis cinerea (Coprinus cinereus).</title>
        <authorList>
            <person name="Stajich J.E."/>
            <person name="Wilke S.K."/>
            <person name="Ahren D."/>
            <person name="Au C.H."/>
            <person name="Birren B.W."/>
            <person name="Borodovsky M."/>
            <person name="Burns C."/>
            <person name="Canback B."/>
            <person name="Casselton L.A."/>
            <person name="Cheng C.K."/>
            <person name="Deng J."/>
            <person name="Dietrich F.S."/>
            <person name="Fargo D.C."/>
            <person name="Farman M.L."/>
            <person name="Gathman A.C."/>
            <person name="Goldberg J."/>
            <person name="Guigo R."/>
            <person name="Hoegger P.J."/>
            <person name="Hooker J.B."/>
            <person name="Huggins A."/>
            <person name="James T.Y."/>
            <person name="Kamada T."/>
            <person name="Kilaru S."/>
            <person name="Kodira C."/>
            <person name="Kues U."/>
            <person name="Kupfer D."/>
            <person name="Kwan H.S."/>
            <person name="Lomsadze A."/>
            <person name="Li W."/>
            <person name="Lilly W.W."/>
            <person name="Ma L.J."/>
            <person name="Mackey A.J."/>
            <person name="Manning G."/>
            <person name="Martin F."/>
            <person name="Muraguchi H."/>
            <person name="Natvig D.O."/>
            <person name="Palmerini H."/>
            <person name="Ramesh M.A."/>
            <person name="Rehmeyer C.J."/>
            <person name="Roe B.A."/>
            <person name="Shenoy N."/>
            <person name="Stanke M."/>
            <person name="Ter-Hovhannisyan V."/>
            <person name="Tunlid A."/>
            <person name="Velagapudi R."/>
            <person name="Vision T.J."/>
            <person name="Zeng Q."/>
            <person name="Zolan M.E."/>
            <person name="Pukkila P.J."/>
        </authorList>
    </citation>
    <scope>NUCLEOTIDE SEQUENCE [LARGE SCALE GENOMIC DNA]</scope>
    <source>
        <strain evidence="5">Okayama-7 / 130 / ATCC MYA-4618 / FGSC 9003</strain>
    </source>
</reference>
<evidence type="ECO:0000256" key="2">
    <source>
        <dbReference type="SAM" id="Phobius"/>
    </source>
</evidence>
<dbReference type="OMA" id="FAWRIHM"/>
<evidence type="ECO:0000313" key="4">
    <source>
        <dbReference type="EMBL" id="EAU85960.2"/>
    </source>
</evidence>
<protein>
    <recommendedName>
        <fullName evidence="3">DUF6534 domain-containing protein</fullName>
    </recommendedName>
</protein>
<keyword evidence="5" id="KW-1185">Reference proteome</keyword>
<dbReference type="InterPro" id="IPR045339">
    <property type="entry name" value="DUF6534"/>
</dbReference>
<dbReference type="GeneID" id="6012430"/>
<proteinExistence type="predicted"/>
<feature type="transmembrane region" description="Helical" evidence="2">
    <location>
        <begin position="20"/>
        <end position="43"/>
    </location>
</feature>
<gene>
    <name evidence="4" type="ORF">CC1G_02983</name>
</gene>
<dbReference type="EMBL" id="AACS02000008">
    <property type="protein sequence ID" value="EAU85960.2"/>
    <property type="molecule type" value="Genomic_DNA"/>
</dbReference>
<dbReference type="OrthoDB" id="3183258at2759"/>
<feature type="domain" description="DUF6534" evidence="3">
    <location>
        <begin position="126"/>
        <end position="206"/>
    </location>
</feature>
<feature type="transmembrane region" description="Helical" evidence="2">
    <location>
        <begin position="119"/>
        <end position="140"/>
    </location>
</feature>
<dbReference type="HOGENOM" id="CLU_760798_0_0_1"/>
<dbReference type="AlphaFoldDB" id="A8NRZ4"/>
<dbReference type="PANTHER" id="PTHR40465">
    <property type="entry name" value="CHROMOSOME 1, WHOLE GENOME SHOTGUN SEQUENCE"/>
    <property type="match status" value="1"/>
</dbReference>
<dbReference type="KEGG" id="cci:CC1G_02983"/>
<keyword evidence="2" id="KW-0812">Transmembrane</keyword>
<sequence>MAGEVALQGSPAEIAHGQMFIGFFINVLLCGIMITQVYLYGVTYKKDPVWIKIATAFLFAYLYRSLIKFYGIVEILNKADWIIIGLLAGAGGVAGIWTAFEVGRTPTFTEFQNFKATVIVWLAAEALCDILITGILVWYFDNTRPDSRIPTSLWIALFGHTVILPRLGKDAKHVNCTQPKGTHLIFNFPLAKLYTNSLMSSLNSRKGWNFHTKDQNKTILESEHGLSSGTGQGSQGAVSKQRMSLQQDVRSVGVASRPEIFVHVESHELVDVPNGHQTVLPISIGNRRPGDASTHSSLEASDNEKRQWNHPYYAAEILKDNSRGLPDHGGRIWLRAIRFSLLAPGSPLLECGCTVKKFASVRDF</sequence>
<feature type="transmembrane region" description="Helical" evidence="2">
    <location>
        <begin position="79"/>
        <end position="99"/>
    </location>
</feature>
<feature type="region of interest" description="Disordered" evidence="1">
    <location>
        <begin position="284"/>
        <end position="304"/>
    </location>
</feature>
<dbReference type="Pfam" id="PF20152">
    <property type="entry name" value="DUF6534"/>
    <property type="match status" value="1"/>
</dbReference>
<dbReference type="PANTHER" id="PTHR40465:SF1">
    <property type="entry name" value="DUF6534 DOMAIN-CONTAINING PROTEIN"/>
    <property type="match status" value="1"/>
</dbReference>
<feature type="transmembrane region" description="Helical" evidence="2">
    <location>
        <begin position="49"/>
        <end position="67"/>
    </location>
</feature>
<comment type="caution">
    <text evidence="4">The sequence shown here is derived from an EMBL/GenBank/DDBJ whole genome shotgun (WGS) entry which is preliminary data.</text>
</comment>
<evidence type="ECO:0000256" key="1">
    <source>
        <dbReference type="SAM" id="MobiDB-lite"/>
    </source>
</evidence>
<keyword evidence="2" id="KW-0472">Membrane</keyword>
<name>A8NRZ4_COPC7</name>
<evidence type="ECO:0000313" key="5">
    <source>
        <dbReference type="Proteomes" id="UP000001861"/>
    </source>
</evidence>
<dbReference type="VEuPathDB" id="FungiDB:CC1G_02983"/>
<organism evidence="4 5">
    <name type="scientific">Coprinopsis cinerea (strain Okayama-7 / 130 / ATCC MYA-4618 / FGSC 9003)</name>
    <name type="common">Inky cap fungus</name>
    <name type="synonym">Hormographiella aspergillata</name>
    <dbReference type="NCBI Taxonomy" id="240176"/>
    <lineage>
        <taxon>Eukaryota</taxon>
        <taxon>Fungi</taxon>
        <taxon>Dikarya</taxon>
        <taxon>Basidiomycota</taxon>
        <taxon>Agaricomycotina</taxon>
        <taxon>Agaricomycetes</taxon>
        <taxon>Agaricomycetidae</taxon>
        <taxon>Agaricales</taxon>
        <taxon>Agaricineae</taxon>
        <taxon>Psathyrellaceae</taxon>
        <taxon>Coprinopsis</taxon>
    </lineage>
</organism>
<dbReference type="Proteomes" id="UP000001861">
    <property type="component" value="Unassembled WGS sequence"/>
</dbReference>
<accession>A8NRZ4</accession>
<feature type="region of interest" description="Disordered" evidence="1">
    <location>
        <begin position="222"/>
        <end position="243"/>
    </location>
</feature>
<keyword evidence="2" id="KW-1133">Transmembrane helix</keyword>
<dbReference type="STRING" id="240176.A8NRZ4"/>
<dbReference type="RefSeq" id="XP_001835895.2">
    <property type="nucleotide sequence ID" value="XM_001835843.2"/>
</dbReference>